<evidence type="ECO:0008006" key="4">
    <source>
        <dbReference type="Google" id="ProtNLM"/>
    </source>
</evidence>
<reference evidence="2 3" key="1">
    <citation type="submission" date="2018-08" db="EMBL/GenBank/DDBJ databases">
        <title>Genomic Encyclopedia of Type Strains, Phase IV (KMG-IV): sequencing the most valuable type-strain genomes for metagenomic binning, comparative biology and taxonomic classification.</title>
        <authorList>
            <person name="Goeker M."/>
        </authorList>
    </citation>
    <scope>NUCLEOTIDE SEQUENCE [LARGE SCALE GENOMIC DNA]</scope>
    <source>
        <strain evidence="2 3">DSM 23923</strain>
    </source>
</reference>
<keyword evidence="3" id="KW-1185">Reference proteome</keyword>
<accession>A0A347ZWC7</accession>
<feature type="transmembrane region" description="Helical" evidence="1">
    <location>
        <begin position="245"/>
        <end position="266"/>
    </location>
</feature>
<name>A0A347ZWC7_9CHLR</name>
<dbReference type="AlphaFoldDB" id="A0A347ZWC7"/>
<sequence length="279" mass="31859">MKIRAYLKYQFHLYMLRWRWLLPIPVGLVLGYWAAKLLQAYLPWDSNAQANALEAFVWAFGKPEIVYYVISILYIYLISGLGLKRFSEQEVLLQLGSRSQWWLGKIIFIFMGTVGYTVLLMAGFFLPVLTQFPLSKEWSPAGQLNGGISLGYATLNGSPTQAFWSILLLLFVGWFAIGLLILIVDLLSQRAWPGYLGGIILIVCSNLGMIEGGPIGGEGISSFFMLQNHLEFTPLWAPTRVIPQVYSWIFWSVWILLCLVTSRIIYKRQNLYAIARREE</sequence>
<feature type="transmembrane region" description="Helical" evidence="1">
    <location>
        <begin position="191"/>
        <end position="210"/>
    </location>
</feature>
<protein>
    <recommendedName>
        <fullName evidence="4">ABC-2 type transport system permease protein</fullName>
    </recommendedName>
</protein>
<evidence type="ECO:0000256" key="1">
    <source>
        <dbReference type="SAM" id="Phobius"/>
    </source>
</evidence>
<comment type="caution">
    <text evidence="2">The sequence shown here is derived from an EMBL/GenBank/DDBJ whole genome shotgun (WGS) entry which is preliminary data.</text>
</comment>
<dbReference type="EMBL" id="QUMS01000005">
    <property type="protein sequence ID" value="REG05350.1"/>
    <property type="molecule type" value="Genomic_DNA"/>
</dbReference>
<keyword evidence="1" id="KW-1133">Transmembrane helix</keyword>
<evidence type="ECO:0000313" key="2">
    <source>
        <dbReference type="EMBL" id="REG05350.1"/>
    </source>
</evidence>
<organism evidence="2 3">
    <name type="scientific">Pelolinea submarina</name>
    <dbReference type="NCBI Taxonomy" id="913107"/>
    <lineage>
        <taxon>Bacteria</taxon>
        <taxon>Bacillati</taxon>
        <taxon>Chloroflexota</taxon>
        <taxon>Anaerolineae</taxon>
        <taxon>Anaerolineales</taxon>
        <taxon>Anaerolineaceae</taxon>
        <taxon>Pelolinea</taxon>
    </lineage>
</organism>
<feature type="transmembrane region" description="Helical" evidence="1">
    <location>
        <begin position="103"/>
        <end position="126"/>
    </location>
</feature>
<keyword evidence="1" id="KW-0472">Membrane</keyword>
<evidence type="ECO:0000313" key="3">
    <source>
        <dbReference type="Proteomes" id="UP000256388"/>
    </source>
</evidence>
<dbReference type="Proteomes" id="UP000256388">
    <property type="component" value="Unassembled WGS sequence"/>
</dbReference>
<proteinExistence type="predicted"/>
<gene>
    <name evidence="2" type="ORF">DFR64_2750</name>
</gene>
<keyword evidence="1" id="KW-0812">Transmembrane</keyword>
<feature type="transmembrane region" description="Helical" evidence="1">
    <location>
        <begin position="65"/>
        <end position="83"/>
    </location>
</feature>
<dbReference type="RefSeq" id="WP_116226020.1">
    <property type="nucleotide sequence ID" value="NZ_AP018437.1"/>
</dbReference>
<dbReference type="OrthoDB" id="9994618at2"/>
<feature type="transmembrane region" description="Helical" evidence="1">
    <location>
        <begin position="162"/>
        <end position="184"/>
    </location>
</feature>
<feature type="transmembrane region" description="Helical" evidence="1">
    <location>
        <begin position="20"/>
        <end position="42"/>
    </location>
</feature>